<dbReference type="Pfam" id="PF04879">
    <property type="entry name" value="Molybdop_Fe4S4"/>
    <property type="match status" value="1"/>
</dbReference>
<keyword evidence="3" id="KW-0500">Molybdenum</keyword>
<dbReference type="Proteomes" id="UP000076038">
    <property type="component" value="Chromosome"/>
</dbReference>
<evidence type="ECO:0000256" key="6">
    <source>
        <dbReference type="ARBA" id="ARBA00023004"/>
    </source>
</evidence>
<dbReference type="Pfam" id="PF00384">
    <property type="entry name" value="Molybdopterin"/>
    <property type="match status" value="1"/>
</dbReference>
<evidence type="ECO:0000256" key="8">
    <source>
        <dbReference type="SAM" id="MobiDB-lite"/>
    </source>
</evidence>
<dbReference type="GO" id="GO:0051536">
    <property type="term" value="F:iron-sulfur cluster binding"/>
    <property type="evidence" value="ECO:0007669"/>
    <property type="project" value="UniProtKB-KW"/>
</dbReference>
<dbReference type="PANTHER" id="PTHR43742">
    <property type="entry name" value="TRIMETHYLAMINE-N-OXIDE REDUCTASE"/>
    <property type="match status" value="1"/>
</dbReference>
<keyword evidence="4" id="KW-0479">Metal-binding</keyword>
<keyword evidence="5 10" id="KW-0560">Oxidoreductase</keyword>
<dbReference type="InterPro" id="IPR050612">
    <property type="entry name" value="Prok_Mopterin_Oxidored"/>
</dbReference>
<dbReference type="GO" id="GO:0016491">
    <property type="term" value="F:oxidoreductase activity"/>
    <property type="evidence" value="ECO:0007669"/>
    <property type="project" value="UniProtKB-KW"/>
</dbReference>
<dbReference type="GO" id="GO:0043546">
    <property type="term" value="F:molybdopterin cofactor binding"/>
    <property type="evidence" value="ECO:0007669"/>
    <property type="project" value="InterPro"/>
</dbReference>
<dbReference type="AlphaFoldDB" id="A0A143QNQ5"/>
<dbReference type="PROSITE" id="PS00490">
    <property type="entry name" value="MOLYBDOPTERIN_PROK_2"/>
    <property type="match status" value="1"/>
</dbReference>
<name>A0A143QNQ5_RHOFA</name>
<dbReference type="InterPro" id="IPR006655">
    <property type="entry name" value="Mopterin_OxRdtase_prok_CS"/>
</dbReference>
<evidence type="ECO:0000256" key="2">
    <source>
        <dbReference type="ARBA" id="ARBA00010312"/>
    </source>
</evidence>
<keyword evidence="11" id="KW-1185">Reference proteome</keyword>
<dbReference type="SMART" id="SM00926">
    <property type="entry name" value="Molybdop_Fe4S4"/>
    <property type="match status" value="1"/>
</dbReference>
<evidence type="ECO:0000313" key="11">
    <source>
        <dbReference type="Proteomes" id="UP000076038"/>
    </source>
</evidence>
<keyword evidence="7" id="KW-0411">Iron-sulfur</keyword>
<dbReference type="OrthoDB" id="9759518at2"/>
<dbReference type="InterPro" id="IPR009010">
    <property type="entry name" value="Asp_de-COase-like_dom_sf"/>
</dbReference>
<proteinExistence type="inferred from homology"/>
<accession>A0A143QNQ5</accession>
<feature type="region of interest" description="Disordered" evidence="8">
    <location>
        <begin position="569"/>
        <end position="599"/>
    </location>
</feature>
<evidence type="ECO:0000256" key="7">
    <source>
        <dbReference type="ARBA" id="ARBA00023014"/>
    </source>
</evidence>
<reference evidence="10 11" key="1">
    <citation type="journal article" date="2016" name="Genome Announc.">
        <title>Complete Genome and Plasmid Sequences for Rhodococcus fascians D188 and Draft Sequences for Rhodococcus Isolates PBTS 1 and PBTS 2.</title>
        <authorList>
            <person name="Stamler R.A."/>
            <person name="Vereecke D."/>
            <person name="Zhang Y."/>
            <person name="Schilkey F."/>
            <person name="Devitt N."/>
            <person name="Randall J.J."/>
        </authorList>
    </citation>
    <scope>NUCLEOTIDE SEQUENCE [LARGE SCALE GENOMIC DNA]</scope>
    <source>
        <strain evidence="10 11">PBTS2</strain>
    </source>
</reference>
<comment type="cofactor">
    <cofactor evidence="1">
        <name>Mo-bis(molybdopterin guanine dinucleotide)</name>
        <dbReference type="ChEBI" id="CHEBI:60539"/>
    </cofactor>
</comment>
<organism evidence="10 11">
    <name type="scientific">Rhodococcoides fascians</name>
    <name type="common">Rhodococcus fascians</name>
    <dbReference type="NCBI Taxonomy" id="1828"/>
    <lineage>
        <taxon>Bacteria</taxon>
        <taxon>Bacillati</taxon>
        <taxon>Actinomycetota</taxon>
        <taxon>Actinomycetes</taxon>
        <taxon>Mycobacteriales</taxon>
        <taxon>Nocardiaceae</taxon>
        <taxon>Rhodococcoides</taxon>
    </lineage>
</organism>
<dbReference type="Gene3D" id="2.20.25.90">
    <property type="entry name" value="ADC-like domains"/>
    <property type="match status" value="1"/>
</dbReference>
<dbReference type="EMBL" id="CP015220">
    <property type="protein sequence ID" value="AMY24398.1"/>
    <property type="molecule type" value="Genomic_DNA"/>
</dbReference>
<dbReference type="EC" id="1.8.5.3" evidence="10"/>
<dbReference type="Pfam" id="PF01568">
    <property type="entry name" value="Molydop_binding"/>
    <property type="match status" value="1"/>
</dbReference>
<dbReference type="SUPFAM" id="SSF53706">
    <property type="entry name" value="Formate dehydrogenase/DMSO reductase, domains 1-3"/>
    <property type="match status" value="1"/>
</dbReference>
<feature type="domain" description="4Fe-4S Mo/W bis-MGD-type" evidence="9">
    <location>
        <begin position="20"/>
        <end position="77"/>
    </location>
</feature>
<evidence type="ECO:0000256" key="4">
    <source>
        <dbReference type="ARBA" id="ARBA00022723"/>
    </source>
</evidence>
<dbReference type="Gene3D" id="3.30.2070.10">
    <property type="entry name" value="Formate dehydrogenase/DMSO reductase"/>
    <property type="match status" value="1"/>
</dbReference>
<evidence type="ECO:0000256" key="1">
    <source>
        <dbReference type="ARBA" id="ARBA00001942"/>
    </source>
</evidence>
<dbReference type="KEGG" id="rhs:A3Q41_03107"/>
<sequence length="726" mass="79106">MTTVQEDTRSHDAPADRPTELTVLGACAQDCPDSCSMVVTVEDGVATSVSGSKTNPYTNGGLCVKVDNYLDKVYSPDRVLYPLKRSGPKGSGQFERISWDEAVATIAEKFTSIAEEFGPEAIMPCNYLGTQGITQGLNVGDAFFNRLGATVAERTYCDAGSCTAYAMTVGDTAGVDPESFVHSKFILIWAANTMSTNLHLWPYIAEAKKRGAKVVVIDPIKTRTAKAASWYIPIRPGTDGALALSMMHVIIDEGLTDADYIERFTIGFDELAERVQQYTPQWASEETGIPVEDIYTLAREYAQSQPSVIRIGVAIERSAGGGQSVRAISCLPSLVGAWRKPGGGILQLPLWAFPVNWPEFLQTDLQTPGTRVINLYQLGEALTGGLNLDTPLKGLMVYNSNPVVVCPDQKRMIDGLSREDLFTVVSDHFITDTADYADIILPATTQLEQDDINFSWGHLFVTYNNRSIEPLGEAVPNTEMFRRLAAAMGFTEPVFSRTDEELLALSYDWNAPAMEGITIDSLKKLGWQRLNLPGPDEYAPHAEGNFRTPSGKTEFLSSAAAGGNFVLPLFRQGSNDHQPGQPVDPLPHYIPPRESSRTNPGLAEKYPLNLLTPKSHAYLNSSFGNLDMHRKVQKEPTLLVNPVDGERRGIASGDVVRVFNDRGEFTVVAKLDKSVMQGVTVCAMGAWRKNMLSLSTPASLNPTVFADLGNAPTFSDTLVEVAALDA</sequence>
<reference evidence="11" key="2">
    <citation type="submission" date="2016-04" db="EMBL/GenBank/DDBJ databases">
        <title>Complete Genome and Plasmid Sequences for Rhodococcus fascians D188 and Draft Sequences for Rhodococcus spp. Isolates PBTS 1 and PBTS 2.</title>
        <authorList>
            <person name="Stamer R."/>
            <person name="Vereecke D."/>
            <person name="Zhang Y."/>
            <person name="Schilkey F."/>
            <person name="Devitt N."/>
            <person name="Randall J."/>
        </authorList>
    </citation>
    <scope>NUCLEOTIDE SEQUENCE [LARGE SCALE GENOMIC DNA]</scope>
    <source>
        <strain evidence="11">PBTS2</strain>
    </source>
</reference>
<dbReference type="GO" id="GO:0046872">
    <property type="term" value="F:metal ion binding"/>
    <property type="evidence" value="ECO:0007669"/>
    <property type="project" value="UniProtKB-KW"/>
</dbReference>
<dbReference type="RefSeq" id="WP_080966351.1">
    <property type="nucleotide sequence ID" value="NZ_CP015220.1"/>
</dbReference>
<dbReference type="InterPro" id="IPR006656">
    <property type="entry name" value="Mopterin_OxRdtase"/>
</dbReference>
<comment type="similarity">
    <text evidence="2">Belongs to the prokaryotic molybdopterin-containing oxidoreductase family.</text>
</comment>
<protein>
    <submittedName>
        <fullName evidence="10">Dimethyl sulfoxide reductase DmsA</fullName>
        <ecNumber evidence="10">1.8.5.3</ecNumber>
    </submittedName>
</protein>
<dbReference type="PATRIC" id="fig|1653479.3.peg.3143"/>
<gene>
    <name evidence="10" type="primary">dmsA</name>
    <name evidence="10" type="ORF">A3Q41_03107</name>
</gene>
<keyword evidence="6" id="KW-0408">Iron</keyword>
<evidence type="ECO:0000313" key="10">
    <source>
        <dbReference type="EMBL" id="AMY24398.1"/>
    </source>
</evidence>
<dbReference type="Gene3D" id="3.40.50.740">
    <property type="match status" value="1"/>
</dbReference>
<dbReference type="PROSITE" id="PS51669">
    <property type="entry name" value="4FE4S_MOW_BIS_MGD"/>
    <property type="match status" value="1"/>
</dbReference>
<dbReference type="SUPFAM" id="SSF50692">
    <property type="entry name" value="ADC-like"/>
    <property type="match status" value="1"/>
</dbReference>
<evidence type="ECO:0000256" key="5">
    <source>
        <dbReference type="ARBA" id="ARBA00023002"/>
    </source>
</evidence>
<dbReference type="CDD" id="cd02766">
    <property type="entry name" value="MopB_3"/>
    <property type="match status" value="1"/>
</dbReference>
<dbReference type="PANTHER" id="PTHR43742:SF6">
    <property type="entry name" value="OXIDOREDUCTASE YYAE-RELATED"/>
    <property type="match status" value="1"/>
</dbReference>
<dbReference type="Gene3D" id="2.40.40.20">
    <property type="match status" value="1"/>
</dbReference>
<evidence type="ECO:0000256" key="3">
    <source>
        <dbReference type="ARBA" id="ARBA00022505"/>
    </source>
</evidence>
<dbReference type="Gene3D" id="3.40.228.10">
    <property type="entry name" value="Dimethylsulfoxide Reductase, domain 2"/>
    <property type="match status" value="1"/>
</dbReference>
<evidence type="ECO:0000259" key="9">
    <source>
        <dbReference type="PROSITE" id="PS51669"/>
    </source>
</evidence>
<dbReference type="InterPro" id="IPR006657">
    <property type="entry name" value="MoPterin_dinucl-bd_dom"/>
</dbReference>
<dbReference type="InterPro" id="IPR006963">
    <property type="entry name" value="Mopterin_OxRdtase_4Fe-4S_dom"/>
</dbReference>